<sequence>MQTGGMLETLFHIVDVEYSWISALQGEEDRKPQFKDYQSIQKVKALFDLYKRELEVFLQS</sequence>
<dbReference type="InterPro" id="IPR007837">
    <property type="entry name" value="DinB"/>
</dbReference>
<gene>
    <name evidence="4" type="ORF">CY96_11540</name>
</gene>
<keyword evidence="5" id="KW-1185">Reference proteome</keyword>
<evidence type="ECO:0000256" key="1">
    <source>
        <dbReference type="ARBA" id="ARBA00008635"/>
    </source>
</evidence>
<dbReference type="Gene3D" id="1.20.120.450">
    <property type="entry name" value="dinb family like domain"/>
    <property type="match status" value="1"/>
</dbReference>
<evidence type="ECO:0000256" key="3">
    <source>
        <dbReference type="PIRSR" id="PIRSR607837-1"/>
    </source>
</evidence>
<dbReference type="Proteomes" id="UP000031778">
    <property type="component" value="Chromosome"/>
</dbReference>
<organism evidence="4 5">
    <name type="scientific">Bacillus bombysepticus str. Wang</name>
    <dbReference type="NCBI Taxonomy" id="1330043"/>
    <lineage>
        <taxon>Bacteria</taxon>
        <taxon>Bacillati</taxon>
        <taxon>Bacillota</taxon>
        <taxon>Bacilli</taxon>
        <taxon>Bacillales</taxon>
        <taxon>Bacillaceae</taxon>
        <taxon>Bacillus</taxon>
        <taxon>Bacillus cereus group</taxon>
    </lineage>
</organism>
<dbReference type="Pfam" id="PF05163">
    <property type="entry name" value="DinB"/>
    <property type="match status" value="1"/>
</dbReference>
<proteinExistence type="inferred from homology"/>
<name>A0A9W3LGP4_9BACI</name>
<feature type="binding site" evidence="3">
    <location>
        <position position="12"/>
    </location>
    <ligand>
        <name>a divalent metal cation</name>
        <dbReference type="ChEBI" id="CHEBI:60240"/>
    </ligand>
</feature>
<comment type="similarity">
    <text evidence="1">Belongs to the DinB family.</text>
</comment>
<dbReference type="AlphaFoldDB" id="A0A9W3LGP4"/>
<evidence type="ECO:0000256" key="2">
    <source>
        <dbReference type="ARBA" id="ARBA00022723"/>
    </source>
</evidence>
<accession>A0A9W3LGP4</accession>
<evidence type="ECO:0000313" key="5">
    <source>
        <dbReference type="Proteomes" id="UP000031778"/>
    </source>
</evidence>
<dbReference type="EMBL" id="CP007512">
    <property type="protein sequence ID" value="AHX18613.1"/>
    <property type="molecule type" value="Genomic_DNA"/>
</dbReference>
<protein>
    <submittedName>
        <fullName evidence="4">Damage-inducible protein DinB</fullName>
    </submittedName>
</protein>
<evidence type="ECO:0000313" key="4">
    <source>
        <dbReference type="EMBL" id="AHX18613.1"/>
    </source>
</evidence>
<dbReference type="GO" id="GO:0046872">
    <property type="term" value="F:metal ion binding"/>
    <property type="evidence" value="ECO:0007669"/>
    <property type="project" value="UniProtKB-KW"/>
</dbReference>
<reference evidence="4 5" key="1">
    <citation type="submission" date="2014-03" db="EMBL/GenBank/DDBJ databases">
        <title>The Complete Genome Sequence of Bacillus bombyseptieus.</title>
        <authorList>
            <person name="Cheng T."/>
            <person name="Lin P."/>
            <person name="Jin S."/>
            <person name="Wu Y."/>
            <person name="Fu B."/>
            <person name="Long R."/>
            <person name="Liu D."/>
            <person name="Guo Y."/>
            <person name="Peng L."/>
            <person name="Xia Q."/>
        </authorList>
    </citation>
    <scope>NUCLEOTIDE SEQUENCE [LARGE SCALE GENOMIC DNA]</scope>
    <source>
        <strain evidence="5">wang</strain>
    </source>
</reference>
<dbReference type="KEGG" id="bby:CY96_11540"/>
<dbReference type="InterPro" id="IPR034660">
    <property type="entry name" value="DinB/YfiT-like"/>
</dbReference>
<keyword evidence="2 3" id="KW-0479">Metal-binding</keyword>
<dbReference type="SUPFAM" id="SSF109854">
    <property type="entry name" value="DinB/YfiT-like putative metalloenzymes"/>
    <property type="match status" value="1"/>
</dbReference>